<dbReference type="RefSeq" id="WP_073385372.1">
    <property type="nucleotide sequence ID" value="NZ_FQVU01000001.1"/>
</dbReference>
<gene>
    <name evidence="2" type="ORF">SAMN05443575_0468</name>
</gene>
<evidence type="ECO:0000313" key="3">
    <source>
        <dbReference type="Proteomes" id="UP000186132"/>
    </source>
</evidence>
<dbReference type="InterPro" id="IPR007899">
    <property type="entry name" value="CHAD_dom"/>
</dbReference>
<dbReference type="PROSITE" id="PS51708">
    <property type="entry name" value="CHAD"/>
    <property type="match status" value="1"/>
</dbReference>
<keyword evidence="3" id="KW-1185">Reference proteome</keyword>
<protein>
    <submittedName>
        <fullName evidence="2">CHAD domain-containing protein</fullName>
    </submittedName>
</protein>
<dbReference type="Pfam" id="PF05235">
    <property type="entry name" value="CHAD"/>
    <property type="match status" value="1"/>
</dbReference>
<dbReference type="STRING" id="1206085.SAMN05443575_0468"/>
<sequence>MTGTADEARVLDVPLDWTMPKLGKRIVPPGGSVETASGHDTVTTHDTADGDLAAAGVSLRRSAGTDATWTLTVGGASSEFPAEGRGVPAALRELLLGVRAGGALRSAGRTTAERTVHRVLSADGVEVGTITDVRSTDVRSGAARDGGSGAELAERRHVEVAGWDGPFLDTAVARLVRAGAVERRDVPPAPGQTVGDVVRAFLAEQRTAIVLADLGLRRGEDAIHPFRVAIRRVRSALRVVTIAEAEPRELLDTELQWLSALLGAVRDAQVLRDHLDETHAELARRESLDLAGTVDLLDGALRADEAAARAALTKAMTGRRYLALLRTLRQWTTNPAFTSVADAPRARLARYVRAGAKDLDRRLARAGDSPHRLHGARKAAKRVRYVVAFVDEAGGAAGKHAARIEKRARKLQARLGVHQDSVVAADFVARTAATARGQAAFGCGVVWAYEQERATAALRRAVDLAG</sequence>
<accession>A0A1M5D6J8</accession>
<organism evidence="2 3">
    <name type="scientific">Jatrophihabitans endophyticus</name>
    <dbReference type="NCBI Taxonomy" id="1206085"/>
    <lineage>
        <taxon>Bacteria</taxon>
        <taxon>Bacillati</taxon>
        <taxon>Actinomycetota</taxon>
        <taxon>Actinomycetes</taxon>
        <taxon>Jatrophihabitantales</taxon>
        <taxon>Jatrophihabitantaceae</taxon>
        <taxon>Jatrophihabitans</taxon>
    </lineage>
</organism>
<reference evidence="2 3" key="1">
    <citation type="submission" date="2016-11" db="EMBL/GenBank/DDBJ databases">
        <authorList>
            <person name="Jaros S."/>
            <person name="Januszkiewicz K."/>
            <person name="Wedrychowicz H."/>
        </authorList>
    </citation>
    <scope>NUCLEOTIDE SEQUENCE [LARGE SCALE GENOMIC DNA]</scope>
    <source>
        <strain evidence="2 3">DSM 45627</strain>
    </source>
</reference>
<dbReference type="OrthoDB" id="9777271at2"/>
<dbReference type="EMBL" id="FQVU01000001">
    <property type="protein sequence ID" value="SHF62497.1"/>
    <property type="molecule type" value="Genomic_DNA"/>
</dbReference>
<dbReference type="SUPFAM" id="SSF55154">
    <property type="entry name" value="CYTH-like phosphatases"/>
    <property type="match status" value="1"/>
</dbReference>
<dbReference type="SMART" id="SM00880">
    <property type="entry name" value="CHAD"/>
    <property type="match status" value="1"/>
</dbReference>
<name>A0A1M5D6J8_9ACTN</name>
<evidence type="ECO:0000259" key="1">
    <source>
        <dbReference type="PROSITE" id="PS51708"/>
    </source>
</evidence>
<feature type="domain" description="CHAD" evidence="1">
    <location>
        <begin position="191"/>
        <end position="466"/>
    </location>
</feature>
<dbReference type="AlphaFoldDB" id="A0A1M5D6J8"/>
<evidence type="ECO:0000313" key="2">
    <source>
        <dbReference type="EMBL" id="SHF62497.1"/>
    </source>
</evidence>
<dbReference type="InterPro" id="IPR033469">
    <property type="entry name" value="CYTH-like_dom_sf"/>
</dbReference>
<dbReference type="PANTHER" id="PTHR39339">
    <property type="entry name" value="SLR1444 PROTEIN"/>
    <property type="match status" value="1"/>
</dbReference>
<dbReference type="Gene3D" id="1.40.20.10">
    <property type="entry name" value="CHAD domain"/>
    <property type="match status" value="1"/>
</dbReference>
<dbReference type="PANTHER" id="PTHR39339:SF1">
    <property type="entry name" value="CHAD DOMAIN-CONTAINING PROTEIN"/>
    <property type="match status" value="1"/>
</dbReference>
<proteinExistence type="predicted"/>
<dbReference type="InterPro" id="IPR038186">
    <property type="entry name" value="CHAD_dom_sf"/>
</dbReference>
<dbReference type="Proteomes" id="UP000186132">
    <property type="component" value="Unassembled WGS sequence"/>
</dbReference>